<gene>
    <name evidence="1" type="ORF">DSO57_1029365</name>
</gene>
<reference evidence="1" key="1">
    <citation type="submission" date="2022-04" db="EMBL/GenBank/DDBJ databases">
        <title>Genome of the entomopathogenic fungus Entomophthora muscae.</title>
        <authorList>
            <person name="Elya C."/>
            <person name="Lovett B.R."/>
            <person name="Lee E."/>
            <person name="Macias A.M."/>
            <person name="Hajek A.E."/>
            <person name="De Bivort B.L."/>
            <person name="Kasson M.T."/>
            <person name="De Fine Licht H.H."/>
            <person name="Stajich J.E."/>
        </authorList>
    </citation>
    <scope>NUCLEOTIDE SEQUENCE</scope>
    <source>
        <strain evidence="1">Berkeley</strain>
    </source>
</reference>
<dbReference type="Proteomes" id="UP001165960">
    <property type="component" value="Unassembled WGS sequence"/>
</dbReference>
<protein>
    <submittedName>
        <fullName evidence="1">Uncharacterized protein</fullName>
    </submittedName>
</protein>
<dbReference type="EMBL" id="QTSX02005873">
    <property type="protein sequence ID" value="KAJ9056796.1"/>
    <property type="molecule type" value="Genomic_DNA"/>
</dbReference>
<accession>A0ACC2S3S1</accession>
<organism evidence="1 2">
    <name type="scientific">Entomophthora muscae</name>
    <dbReference type="NCBI Taxonomy" id="34485"/>
    <lineage>
        <taxon>Eukaryota</taxon>
        <taxon>Fungi</taxon>
        <taxon>Fungi incertae sedis</taxon>
        <taxon>Zoopagomycota</taxon>
        <taxon>Entomophthoromycotina</taxon>
        <taxon>Entomophthoromycetes</taxon>
        <taxon>Entomophthorales</taxon>
        <taxon>Entomophthoraceae</taxon>
        <taxon>Entomophthora</taxon>
    </lineage>
</organism>
<proteinExistence type="predicted"/>
<comment type="caution">
    <text evidence="1">The sequence shown here is derived from an EMBL/GenBank/DDBJ whole genome shotgun (WGS) entry which is preliminary data.</text>
</comment>
<name>A0ACC2S3S1_9FUNG</name>
<sequence>MILICLLTVVQGAQNVALFGGGCLVENEKLTISGAFMMQDGAPIKTPSSYQLGLNEKITLPEDNELQWTQVTPGNNLPGDFRNFTYQNNIYPVYILGGLAGRLEDEEQPTETDPSDQFTASYLKALNDGLDVGVLYDDKHILLMNPNTPHDLSTISIVDDEKFTFNPTHGSVPTYRRGFSAARRRNSVYIATSDQVYVFDLKTSTWKSHRVPGLVASRSGCLHLHGTTLIHAFGMVNGSYSSKTLFIDTTNWKLTNKLTPALKPTNPPKTDLTLLVILGFSAAALLVSIAVYGFIRFRRHQNTLPPPEFYTEKIWVTPRISICSLDYTLSSDPASSFEKPLLHSSTSNSLLSSNNIFDY</sequence>
<keyword evidence="2" id="KW-1185">Reference proteome</keyword>
<evidence type="ECO:0000313" key="1">
    <source>
        <dbReference type="EMBL" id="KAJ9056796.1"/>
    </source>
</evidence>
<evidence type="ECO:0000313" key="2">
    <source>
        <dbReference type="Proteomes" id="UP001165960"/>
    </source>
</evidence>